<dbReference type="EMBL" id="JADYXP020000002">
    <property type="protein sequence ID" value="KAL0130650.1"/>
    <property type="molecule type" value="Genomic_DNA"/>
</dbReference>
<protein>
    <recommendedName>
        <fullName evidence="4">Histone H3</fullName>
    </recommendedName>
</protein>
<accession>A0AAW2GTP0</accession>
<dbReference type="AlphaFoldDB" id="A0AAW2GTP0"/>
<evidence type="ECO:0008006" key="4">
    <source>
        <dbReference type="Google" id="ProtNLM"/>
    </source>
</evidence>
<organism evidence="2 3">
    <name type="scientific">Cardiocondyla obscurior</name>
    <dbReference type="NCBI Taxonomy" id="286306"/>
    <lineage>
        <taxon>Eukaryota</taxon>
        <taxon>Metazoa</taxon>
        <taxon>Ecdysozoa</taxon>
        <taxon>Arthropoda</taxon>
        <taxon>Hexapoda</taxon>
        <taxon>Insecta</taxon>
        <taxon>Pterygota</taxon>
        <taxon>Neoptera</taxon>
        <taxon>Endopterygota</taxon>
        <taxon>Hymenoptera</taxon>
        <taxon>Apocrita</taxon>
        <taxon>Aculeata</taxon>
        <taxon>Formicoidea</taxon>
        <taxon>Formicidae</taxon>
        <taxon>Myrmicinae</taxon>
        <taxon>Cardiocondyla</taxon>
    </lineage>
</organism>
<name>A0AAW2GTP0_9HYME</name>
<comment type="caution">
    <text evidence="2">The sequence shown here is derived from an EMBL/GenBank/DDBJ whole genome shotgun (WGS) entry which is preliminary data.</text>
</comment>
<keyword evidence="3" id="KW-1185">Reference proteome</keyword>
<evidence type="ECO:0000313" key="3">
    <source>
        <dbReference type="Proteomes" id="UP001430953"/>
    </source>
</evidence>
<evidence type="ECO:0000313" key="2">
    <source>
        <dbReference type="EMBL" id="KAL0130650.1"/>
    </source>
</evidence>
<feature type="compositionally biased region" description="Basic and acidic residues" evidence="1">
    <location>
        <begin position="1"/>
        <end position="17"/>
    </location>
</feature>
<feature type="compositionally biased region" description="Low complexity" evidence="1">
    <location>
        <begin position="50"/>
        <end position="67"/>
    </location>
</feature>
<feature type="region of interest" description="Disordered" evidence="1">
    <location>
        <begin position="1"/>
        <end position="84"/>
    </location>
</feature>
<dbReference type="Proteomes" id="UP001430953">
    <property type="component" value="Unassembled WGS sequence"/>
</dbReference>
<reference evidence="2 3" key="1">
    <citation type="submission" date="2023-03" db="EMBL/GenBank/DDBJ databases">
        <title>High recombination rates correlate with genetic variation in Cardiocondyla obscurior ants.</title>
        <authorList>
            <person name="Errbii M."/>
        </authorList>
    </citation>
    <scope>NUCLEOTIDE SEQUENCE [LARGE SCALE GENOMIC DNA]</scope>
    <source>
        <strain evidence="2">Alpha-2009</strain>
        <tissue evidence="2">Whole body</tissue>
    </source>
</reference>
<gene>
    <name evidence="2" type="ORF">PUN28_002344</name>
</gene>
<proteinExistence type="predicted"/>
<evidence type="ECO:0000256" key="1">
    <source>
        <dbReference type="SAM" id="MobiDB-lite"/>
    </source>
</evidence>
<sequence>MKISDRDRDRSRRHDGALARSSAELTSHPEDCGRTELAATPLTAPPTPASTPTTPSDYPSTLPASPRLHPRPTPPATPRRSRRP</sequence>